<protein>
    <submittedName>
        <fullName evidence="1">Uncharacterized protein</fullName>
    </submittedName>
</protein>
<dbReference type="AlphaFoldDB" id="A0AAW0MD30"/>
<reference evidence="1" key="2">
    <citation type="journal article" date="2018" name="Sci. Data">
        <title>The draft genome sequence of cork oak.</title>
        <authorList>
            <person name="Ramos A.M."/>
            <person name="Usie A."/>
            <person name="Barbosa P."/>
            <person name="Barros P.M."/>
            <person name="Capote T."/>
            <person name="Chaves I."/>
            <person name="Simoes F."/>
            <person name="Abreu I."/>
            <person name="Carrasquinho I."/>
            <person name="Faro C."/>
            <person name="Guimaraes J.B."/>
            <person name="Mendonca D."/>
            <person name="Nobrega F."/>
            <person name="Rodrigues L."/>
            <person name="Saibo N.J.M."/>
            <person name="Varela M.C."/>
            <person name="Egas C."/>
            <person name="Matos J."/>
            <person name="Miguel C.M."/>
            <person name="Oliveira M.M."/>
            <person name="Ricardo C.P."/>
            <person name="Goncalves S."/>
        </authorList>
    </citation>
    <scope>NUCLEOTIDE SEQUENCE [LARGE SCALE GENOMIC DNA]</scope>
    <source>
        <strain evidence="1">HL8</strain>
    </source>
</reference>
<reference evidence="1" key="1">
    <citation type="submission" date="2017-12" db="EMBL/GenBank/DDBJ databases">
        <authorList>
            <person name="Barbosa P."/>
            <person name="Usie A."/>
            <person name="Ramos A.M."/>
        </authorList>
    </citation>
    <scope>NUCLEOTIDE SEQUENCE</scope>
    <source>
        <strain evidence="1">HL8</strain>
        <tissue evidence="1">Leaves</tissue>
    </source>
</reference>
<accession>A0AAW0MD30</accession>
<comment type="caution">
    <text evidence="1">The sequence shown here is derived from an EMBL/GenBank/DDBJ whole genome shotgun (WGS) entry which is preliminary data.</text>
</comment>
<dbReference type="EMBL" id="PKMF04000006">
    <property type="protein sequence ID" value="KAK7860601.1"/>
    <property type="molecule type" value="Genomic_DNA"/>
</dbReference>
<gene>
    <name evidence="1" type="ORF">CFP56_036678</name>
</gene>
<evidence type="ECO:0000313" key="1">
    <source>
        <dbReference type="EMBL" id="KAK7860601.1"/>
    </source>
</evidence>
<proteinExistence type="predicted"/>
<sequence length="61" mass="7325">MLHITTMTSMEVWYVEPPNLVVSVRRMQLKEGLFWRPLKLPYHSLLSLLISDSYTNYSFQY</sequence>
<organism evidence="1">
    <name type="scientific">Quercus suber</name>
    <name type="common">Cork oak</name>
    <dbReference type="NCBI Taxonomy" id="58331"/>
    <lineage>
        <taxon>Eukaryota</taxon>
        <taxon>Viridiplantae</taxon>
        <taxon>Streptophyta</taxon>
        <taxon>Embryophyta</taxon>
        <taxon>Tracheophyta</taxon>
        <taxon>Spermatophyta</taxon>
        <taxon>Magnoliopsida</taxon>
        <taxon>eudicotyledons</taxon>
        <taxon>Gunneridae</taxon>
        <taxon>Pentapetalae</taxon>
        <taxon>rosids</taxon>
        <taxon>fabids</taxon>
        <taxon>Fagales</taxon>
        <taxon>Fagaceae</taxon>
        <taxon>Quercus</taxon>
    </lineage>
</organism>
<name>A0AAW0MD30_QUESU</name>
<reference evidence="1" key="3">
    <citation type="submission" date="2023-07" db="EMBL/GenBank/DDBJ databases">
        <title>An improved reference 1 genome and first organelle genomes of Quercus suber.</title>
        <authorList>
            <consortium name="Genosuber Consortium"/>
            <person name="Usie A."/>
            <person name="Serra O."/>
            <person name="Barros P."/>
        </authorList>
    </citation>
    <scope>NUCLEOTIDE SEQUENCE</scope>
    <source>
        <strain evidence="1">HL8</strain>
        <tissue evidence="1">Leaves</tissue>
    </source>
</reference>